<keyword evidence="1 3" id="KW-0863">Zinc-finger</keyword>
<evidence type="ECO:0000313" key="6">
    <source>
        <dbReference type="RefSeq" id="XP_030371173.1"/>
    </source>
</evidence>
<evidence type="ECO:0000256" key="2">
    <source>
        <dbReference type="ARBA" id="ARBA00022833"/>
    </source>
</evidence>
<keyword evidence="5" id="KW-1185">Reference proteome</keyword>
<evidence type="ECO:0000256" key="1">
    <source>
        <dbReference type="ARBA" id="ARBA00022771"/>
    </source>
</evidence>
<feature type="domain" description="RING-type" evidence="4">
    <location>
        <begin position="6"/>
        <end position="46"/>
    </location>
</feature>
<evidence type="ECO:0000259" key="4">
    <source>
        <dbReference type="PROSITE" id="PS50089"/>
    </source>
</evidence>
<dbReference type="Gene3D" id="3.30.40.10">
    <property type="entry name" value="Zinc/RING finger domain, C3HC4 (zinc finger)"/>
    <property type="match status" value="1"/>
</dbReference>
<keyword evidence="1 3" id="KW-0479">Metal-binding</keyword>
<keyword evidence="2" id="KW-0862">Zinc</keyword>
<dbReference type="Pfam" id="PF13920">
    <property type="entry name" value="zf-C3HC4_3"/>
    <property type="match status" value="1"/>
</dbReference>
<dbReference type="InterPro" id="IPR001841">
    <property type="entry name" value="Znf_RING"/>
</dbReference>
<dbReference type="GeneID" id="115621618"/>
<evidence type="ECO:0000256" key="3">
    <source>
        <dbReference type="PROSITE-ProRule" id="PRU00175"/>
    </source>
</evidence>
<dbReference type="SMART" id="SM00184">
    <property type="entry name" value="RING"/>
    <property type="match status" value="1"/>
</dbReference>
<dbReference type="PROSITE" id="PS50089">
    <property type="entry name" value="ZF_RING_2"/>
    <property type="match status" value="1"/>
</dbReference>
<organism evidence="5 6">
    <name type="scientific">Drosophila lebanonensis</name>
    <name type="common">Fruit fly</name>
    <name type="synonym">Scaptodrosophila lebanonensis</name>
    <dbReference type="NCBI Taxonomy" id="7225"/>
    <lineage>
        <taxon>Eukaryota</taxon>
        <taxon>Metazoa</taxon>
        <taxon>Ecdysozoa</taxon>
        <taxon>Arthropoda</taxon>
        <taxon>Hexapoda</taxon>
        <taxon>Insecta</taxon>
        <taxon>Pterygota</taxon>
        <taxon>Neoptera</taxon>
        <taxon>Endopterygota</taxon>
        <taxon>Diptera</taxon>
        <taxon>Brachycera</taxon>
        <taxon>Muscomorpha</taxon>
        <taxon>Ephydroidea</taxon>
        <taxon>Drosophilidae</taxon>
        <taxon>Scaptodrosophila</taxon>
    </lineage>
</organism>
<dbReference type="RefSeq" id="XP_030371173.1">
    <property type="nucleotide sequence ID" value="XM_030515313.1"/>
</dbReference>
<dbReference type="InterPro" id="IPR013083">
    <property type="entry name" value="Znf_RING/FYVE/PHD"/>
</dbReference>
<sequence length="138" mass="15488">MSSNTCIFCLDEQRSPHWIPCGHSFCTECFQRFLQLSADYRCPLCRSEFQPNLIEENCTLLLTDINIETDTLVLNLTEEEFRLFEEMFREVQCERERRAEAMATITGTGAGSGGATGATTTTTTTTTDGFATRLYSLG</sequence>
<dbReference type="AlphaFoldDB" id="A0A6J2T7R3"/>
<proteinExistence type="predicted"/>
<dbReference type="Proteomes" id="UP000504634">
    <property type="component" value="Unplaced"/>
</dbReference>
<dbReference type="OrthoDB" id="1630758at2759"/>
<dbReference type="GO" id="GO:0008270">
    <property type="term" value="F:zinc ion binding"/>
    <property type="evidence" value="ECO:0007669"/>
    <property type="project" value="UniProtKB-KW"/>
</dbReference>
<dbReference type="SUPFAM" id="SSF57850">
    <property type="entry name" value="RING/U-box"/>
    <property type="match status" value="1"/>
</dbReference>
<reference evidence="6" key="1">
    <citation type="submission" date="2025-08" db="UniProtKB">
        <authorList>
            <consortium name="RefSeq"/>
        </authorList>
    </citation>
    <scope>IDENTIFICATION</scope>
    <source>
        <strain evidence="6">11010-0011.00</strain>
        <tissue evidence="6">Whole body</tissue>
    </source>
</reference>
<name>A0A6J2T7R3_DROLE</name>
<gene>
    <name evidence="6" type="primary">LOC115621618</name>
</gene>
<accession>A0A6J2T7R3</accession>
<evidence type="ECO:0000313" key="5">
    <source>
        <dbReference type="Proteomes" id="UP000504634"/>
    </source>
</evidence>
<protein>
    <submittedName>
        <fullName evidence="6">Tripartite motif-containing protein 10</fullName>
    </submittedName>
</protein>